<feature type="domain" description="WYL" evidence="2">
    <location>
        <begin position="148"/>
        <end position="211"/>
    </location>
</feature>
<dbReference type="Gene3D" id="1.10.10.10">
    <property type="entry name" value="Winged helix-like DNA-binding domain superfamily/Winged helix DNA-binding domain"/>
    <property type="match status" value="1"/>
</dbReference>
<dbReference type="EMBL" id="JAAGOA010000018">
    <property type="protein sequence ID" value="NEE02954.1"/>
    <property type="molecule type" value="Genomic_DNA"/>
</dbReference>
<evidence type="ECO:0000313" key="3">
    <source>
        <dbReference type="EMBL" id="NEE02954.1"/>
    </source>
</evidence>
<sequence>MNRTDRLYALTEELRRAATRGRTAARLAALFEVSPRTIKRDVLALQESGLPIWAQPGPGGGYVLDPAATLPPVNFTPAQAVAVAVALASVRDAPFAADGASALAKVFDVLDDESRRRADDLGALVWVNDDPVQPPPGATRGPASGGRAIEEALRRRVVVVLDYIDAQGTPTRRRVEPMMMALTYGHWYLIGWCRRRDAVRWFRWDRIRDAHATPERVVERDLSVIGEFPATARSIAWRAE</sequence>
<dbReference type="Pfam" id="PF08279">
    <property type="entry name" value="HTH_11"/>
    <property type="match status" value="1"/>
</dbReference>
<organism evidence="3 4">
    <name type="scientific">Phytoactinopolyspora halotolerans</name>
    <dbReference type="NCBI Taxonomy" id="1981512"/>
    <lineage>
        <taxon>Bacteria</taxon>
        <taxon>Bacillati</taxon>
        <taxon>Actinomycetota</taxon>
        <taxon>Actinomycetes</taxon>
        <taxon>Jiangellales</taxon>
        <taxon>Jiangellaceae</taxon>
        <taxon>Phytoactinopolyspora</taxon>
    </lineage>
</organism>
<dbReference type="InterPro" id="IPR013196">
    <property type="entry name" value="HTH_11"/>
</dbReference>
<keyword evidence="4" id="KW-1185">Reference proteome</keyword>
<gene>
    <name evidence="3" type="ORF">G1H10_22580</name>
</gene>
<proteinExistence type="predicted"/>
<reference evidence="3 4" key="1">
    <citation type="submission" date="2020-02" db="EMBL/GenBank/DDBJ databases">
        <authorList>
            <person name="Li X.-J."/>
            <person name="Han X.-M."/>
        </authorList>
    </citation>
    <scope>NUCLEOTIDE SEQUENCE [LARGE SCALE GENOMIC DNA]</scope>
    <source>
        <strain evidence="3 4">CCTCC AB 2017055</strain>
    </source>
</reference>
<name>A0A6L9SEA4_9ACTN</name>
<evidence type="ECO:0000259" key="2">
    <source>
        <dbReference type="Pfam" id="PF13280"/>
    </source>
</evidence>
<dbReference type="Pfam" id="PF13280">
    <property type="entry name" value="WYL"/>
    <property type="match status" value="1"/>
</dbReference>
<dbReference type="SUPFAM" id="SSF46785">
    <property type="entry name" value="Winged helix' DNA-binding domain"/>
    <property type="match status" value="1"/>
</dbReference>
<dbReference type="RefSeq" id="WP_163741987.1">
    <property type="nucleotide sequence ID" value="NZ_JAAGOA010000018.1"/>
</dbReference>
<feature type="domain" description="Helix-turn-helix type 11" evidence="1">
    <location>
        <begin position="6"/>
        <end position="62"/>
    </location>
</feature>
<dbReference type="AlphaFoldDB" id="A0A6L9SEA4"/>
<protein>
    <submittedName>
        <fullName evidence="3">WYL domain-containing protein</fullName>
    </submittedName>
</protein>
<dbReference type="InterPro" id="IPR026881">
    <property type="entry name" value="WYL_dom"/>
</dbReference>
<dbReference type="Proteomes" id="UP000475214">
    <property type="component" value="Unassembled WGS sequence"/>
</dbReference>
<accession>A0A6L9SEA4</accession>
<dbReference type="PROSITE" id="PS52050">
    <property type="entry name" value="WYL"/>
    <property type="match status" value="1"/>
</dbReference>
<evidence type="ECO:0000259" key="1">
    <source>
        <dbReference type="Pfam" id="PF08279"/>
    </source>
</evidence>
<comment type="caution">
    <text evidence="3">The sequence shown here is derived from an EMBL/GenBank/DDBJ whole genome shotgun (WGS) entry which is preliminary data.</text>
</comment>
<dbReference type="PANTHER" id="PTHR34580">
    <property type="match status" value="1"/>
</dbReference>
<dbReference type="PANTHER" id="PTHR34580:SF3">
    <property type="entry name" value="PROTEIN PAFB"/>
    <property type="match status" value="1"/>
</dbReference>
<dbReference type="InterPro" id="IPR051534">
    <property type="entry name" value="CBASS_pafABC_assoc_protein"/>
</dbReference>
<evidence type="ECO:0000313" key="4">
    <source>
        <dbReference type="Proteomes" id="UP000475214"/>
    </source>
</evidence>
<dbReference type="InterPro" id="IPR036390">
    <property type="entry name" value="WH_DNA-bd_sf"/>
</dbReference>
<dbReference type="InterPro" id="IPR036388">
    <property type="entry name" value="WH-like_DNA-bd_sf"/>
</dbReference>